<name>A0AAU8ICS4_9BACL</name>
<dbReference type="PIRSF" id="PIRSF004764">
    <property type="entry name" value="YmfJ"/>
    <property type="match status" value="1"/>
</dbReference>
<dbReference type="EMBL" id="CP159510">
    <property type="protein sequence ID" value="XCJ16090.1"/>
    <property type="molecule type" value="Genomic_DNA"/>
</dbReference>
<sequence length="90" mass="10542">MSVLENWDKWKTFLGEKADQAQKMGVDEETLTGFAKKIGDYLSQNVDPKTDQERVLSDLWHVAEDHEREMLAHLMLKLVDQDAHRMQRQS</sequence>
<protein>
    <submittedName>
        <fullName evidence="1">DUF3243 domain-containing protein</fullName>
    </submittedName>
</protein>
<accession>A0AAU8ICS4</accession>
<dbReference type="Pfam" id="PF11588">
    <property type="entry name" value="DUF3243"/>
    <property type="match status" value="1"/>
</dbReference>
<proteinExistence type="predicted"/>
<dbReference type="InterPro" id="IPR038292">
    <property type="entry name" value="YmfJ/YflH_sf"/>
</dbReference>
<evidence type="ECO:0000313" key="1">
    <source>
        <dbReference type="EMBL" id="XCJ16090.1"/>
    </source>
</evidence>
<reference evidence="1" key="1">
    <citation type="submission" date="2024-06" db="EMBL/GenBank/DDBJ databases">
        <authorList>
            <person name="Fan A."/>
            <person name="Zhang F.Y."/>
            <person name="Zhang L."/>
        </authorList>
    </citation>
    <scope>NUCLEOTIDE SEQUENCE</scope>
    <source>
        <strain evidence="1">Y61</strain>
    </source>
</reference>
<organism evidence="1">
    <name type="scientific">Sporolactobacillus sp. Y61</name>
    <dbReference type="NCBI Taxonomy" id="3160863"/>
    <lineage>
        <taxon>Bacteria</taxon>
        <taxon>Bacillati</taxon>
        <taxon>Bacillota</taxon>
        <taxon>Bacilli</taxon>
        <taxon>Bacillales</taxon>
        <taxon>Sporolactobacillaceae</taxon>
        <taxon>Sporolactobacillus</taxon>
    </lineage>
</organism>
<dbReference type="InterPro" id="IPR021637">
    <property type="entry name" value="DUF3243"/>
</dbReference>
<dbReference type="RefSeq" id="WP_353947732.1">
    <property type="nucleotide sequence ID" value="NZ_CP159510.1"/>
</dbReference>
<gene>
    <name evidence="1" type="ORF">ABNN70_10345</name>
</gene>
<dbReference type="Gene3D" id="1.10.760.20">
    <property type="entry name" value="Protein of unknown function DUF3243"/>
    <property type="match status" value="1"/>
</dbReference>
<dbReference type="InterPro" id="IPR024702">
    <property type="entry name" value="Uncharacterised_YmfJ"/>
</dbReference>
<dbReference type="AlphaFoldDB" id="A0AAU8ICS4"/>